<proteinExistence type="predicted"/>
<dbReference type="InterPro" id="IPR050128">
    <property type="entry name" value="Sulfate_adenylyltrnsfr_sub2"/>
</dbReference>
<dbReference type="PANTHER" id="PTHR43196:SF2">
    <property type="entry name" value="PHOSPHOADENOSINE PHOSPHOSULFATE REDUCTASE"/>
    <property type="match status" value="1"/>
</dbReference>
<name>D3ABQ1_9FIRM</name>
<sequence length="310" mass="36901">MRGQIDLPVYGDYVGQVIKELRVIAGCHTMCLRFSGGKDSVVLKWLFDQAGIPYQARFSRTSVDPPELLRFIRKYHSDVIEEPPRISMFHLIIKKGFPPTRVCRYCCSEYKERNTCPKEGHVLTLTGVRKAESVKRRNRSRVETCQAYKGVTFFHPILDWTDEQLWNVIDDNHIPYCELYDEGFSRIGCVGCPLTSSKNMLREFRRWPNFEKAYLWAFERMLEGRQFDKWKTKYDVMDWYMYGVQEQYKKLDEENDKLWKQNTFRAYDNELYYGDYFDNLTHEYESRDVNAAIQILHSSQKKKEVTRIAC</sequence>
<dbReference type="InterPro" id="IPR014729">
    <property type="entry name" value="Rossmann-like_a/b/a_fold"/>
</dbReference>
<dbReference type="GO" id="GO:0003824">
    <property type="term" value="F:catalytic activity"/>
    <property type="evidence" value="ECO:0007669"/>
    <property type="project" value="InterPro"/>
</dbReference>
<dbReference type="Gene3D" id="3.40.50.620">
    <property type="entry name" value="HUPs"/>
    <property type="match status" value="1"/>
</dbReference>
<dbReference type="Pfam" id="PF01507">
    <property type="entry name" value="PAPS_reduct"/>
    <property type="match status" value="1"/>
</dbReference>
<feature type="domain" description="Phosphoadenosine phosphosulphate reductase" evidence="1">
    <location>
        <begin position="31"/>
        <end position="193"/>
    </location>
</feature>
<dbReference type="InterPro" id="IPR002500">
    <property type="entry name" value="PAPS_reduct_dom"/>
</dbReference>
<dbReference type="HOGENOM" id="CLU_060327_0_0_9"/>
<dbReference type="RefSeq" id="WP_006771571.1">
    <property type="nucleotide sequence ID" value="NZ_GG667616.1"/>
</dbReference>
<dbReference type="SUPFAM" id="SSF52402">
    <property type="entry name" value="Adenine nucleotide alpha hydrolases-like"/>
    <property type="match status" value="1"/>
</dbReference>
<comment type="caution">
    <text evidence="2">The sequence shown here is derived from an EMBL/GenBank/DDBJ whole genome shotgun (WGS) entry which is preliminary data.</text>
</comment>
<dbReference type="Proteomes" id="UP000004968">
    <property type="component" value="Unassembled WGS sequence"/>
</dbReference>
<dbReference type="PANTHER" id="PTHR43196">
    <property type="entry name" value="SULFATE ADENYLYLTRANSFERASE SUBUNIT 2"/>
    <property type="match status" value="1"/>
</dbReference>
<reference evidence="2 3" key="1">
    <citation type="submission" date="2010-01" db="EMBL/GenBank/DDBJ databases">
        <authorList>
            <person name="Weinstock G."/>
            <person name="Sodergren E."/>
            <person name="Clifton S."/>
            <person name="Fulton L."/>
            <person name="Fulton B."/>
            <person name="Courtney L."/>
            <person name="Fronick C."/>
            <person name="Harrison M."/>
            <person name="Strong C."/>
            <person name="Farmer C."/>
            <person name="Delahaunty K."/>
            <person name="Markovic C."/>
            <person name="Hall O."/>
            <person name="Minx P."/>
            <person name="Tomlinson C."/>
            <person name="Mitreva M."/>
            <person name="Nelson J."/>
            <person name="Hou S."/>
            <person name="Wollam A."/>
            <person name="Pepin K.H."/>
            <person name="Johnson M."/>
            <person name="Bhonagiri V."/>
            <person name="Nash W.E."/>
            <person name="Warren W."/>
            <person name="Chinwalla A."/>
            <person name="Mardis E.R."/>
            <person name="Wilson R.K."/>
        </authorList>
    </citation>
    <scope>NUCLEOTIDE SEQUENCE [LARGE SCALE GENOMIC DNA]</scope>
    <source>
        <strain evidence="2 3">DSM 13479</strain>
    </source>
</reference>
<gene>
    <name evidence="2" type="ORF">CLOSTHATH_01029</name>
</gene>
<protein>
    <submittedName>
        <fullName evidence="2">Phosphoadenosine phosphosulfate reductase family protein</fullName>
    </submittedName>
</protein>
<organism evidence="2 3">
    <name type="scientific">Hungatella hathewayi DSM 13479</name>
    <dbReference type="NCBI Taxonomy" id="566550"/>
    <lineage>
        <taxon>Bacteria</taxon>
        <taxon>Bacillati</taxon>
        <taxon>Bacillota</taxon>
        <taxon>Clostridia</taxon>
        <taxon>Lachnospirales</taxon>
        <taxon>Lachnospiraceae</taxon>
        <taxon>Hungatella</taxon>
    </lineage>
</organism>
<evidence type="ECO:0000313" key="3">
    <source>
        <dbReference type="Proteomes" id="UP000004968"/>
    </source>
</evidence>
<dbReference type="AlphaFoldDB" id="D3ABQ1"/>
<evidence type="ECO:0000259" key="1">
    <source>
        <dbReference type="Pfam" id="PF01507"/>
    </source>
</evidence>
<evidence type="ECO:0000313" key="2">
    <source>
        <dbReference type="EMBL" id="EFD00724.1"/>
    </source>
</evidence>
<accession>D3ABQ1</accession>
<dbReference type="GeneID" id="93152964"/>
<dbReference type="EMBL" id="ACIO01000073">
    <property type="protein sequence ID" value="EFD00724.1"/>
    <property type="molecule type" value="Genomic_DNA"/>
</dbReference>